<evidence type="ECO:0000313" key="7">
    <source>
        <dbReference type="Proteomes" id="UP000295210"/>
    </source>
</evidence>
<proteinExistence type="inferred from homology"/>
<evidence type="ECO:0000256" key="4">
    <source>
        <dbReference type="ARBA" id="ARBA00022764"/>
    </source>
</evidence>
<dbReference type="InterPro" id="IPR011042">
    <property type="entry name" value="6-blade_b-propeller_TolB-like"/>
</dbReference>
<feature type="chain" id="PRO_5020185507" evidence="5">
    <location>
        <begin position="38"/>
        <end position="458"/>
    </location>
</feature>
<dbReference type="GO" id="GO:0042597">
    <property type="term" value="C:periplasmic space"/>
    <property type="evidence" value="ECO:0007669"/>
    <property type="project" value="UniProtKB-SubCell"/>
</dbReference>
<dbReference type="SUPFAM" id="SSF69304">
    <property type="entry name" value="Tricorn protease N-terminal domain"/>
    <property type="match status" value="1"/>
</dbReference>
<evidence type="ECO:0000256" key="2">
    <source>
        <dbReference type="ARBA" id="ARBA00009820"/>
    </source>
</evidence>
<dbReference type="OrthoDB" id="108903at2"/>
<comment type="caution">
    <text evidence="6">The sequence shown here is derived from an EMBL/GenBank/DDBJ whole genome shotgun (WGS) entry which is preliminary data.</text>
</comment>
<organism evidence="6 7">
    <name type="scientific">Acidipila rosea</name>
    <dbReference type="NCBI Taxonomy" id="768535"/>
    <lineage>
        <taxon>Bacteria</taxon>
        <taxon>Pseudomonadati</taxon>
        <taxon>Acidobacteriota</taxon>
        <taxon>Terriglobia</taxon>
        <taxon>Terriglobales</taxon>
        <taxon>Acidobacteriaceae</taxon>
        <taxon>Acidipila</taxon>
    </lineage>
</organism>
<dbReference type="GO" id="GO:0017038">
    <property type="term" value="P:protein import"/>
    <property type="evidence" value="ECO:0007669"/>
    <property type="project" value="InterPro"/>
</dbReference>
<evidence type="ECO:0000256" key="1">
    <source>
        <dbReference type="ARBA" id="ARBA00004418"/>
    </source>
</evidence>
<name>A0A4R1L6F7_9BACT</name>
<dbReference type="InterPro" id="IPR011659">
    <property type="entry name" value="WD40"/>
</dbReference>
<evidence type="ECO:0000256" key="3">
    <source>
        <dbReference type="ARBA" id="ARBA00022729"/>
    </source>
</evidence>
<dbReference type="NCBIfam" id="TIGR02800">
    <property type="entry name" value="propeller_TolB"/>
    <property type="match status" value="1"/>
</dbReference>
<dbReference type="PANTHER" id="PTHR36842:SF1">
    <property type="entry name" value="PROTEIN TOLB"/>
    <property type="match status" value="1"/>
</dbReference>
<feature type="signal peptide" evidence="5">
    <location>
        <begin position="1"/>
        <end position="37"/>
    </location>
</feature>
<keyword evidence="4" id="KW-0574">Periplasm</keyword>
<reference evidence="6 7" key="1">
    <citation type="submission" date="2019-03" db="EMBL/GenBank/DDBJ databases">
        <title>Genomic Encyclopedia of Type Strains, Phase IV (KMG-IV): sequencing the most valuable type-strain genomes for metagenomic binning, comparative biology and taxonomic classification.</title>
        <authorList>
            <person name="Goeker M."/>
        </authorList>
    </citation>
    <scope>NUCLEOTIDE SEQUENCE [LARGE SCALE GENOMIC DNA]</scope>
    <source>
        <strain evidence="6 7">DSM 103428</strain>
    </source>
</reference>
<dbReference type="Proteomes" id="UP000295210">
    <property type="component" value="Unassembled WGS sequence"/>
</dbReference>
<dbReference type="SUPFAM" id="SSF52964">
    <property type="entry name" value="TolB, N-terminal domain"/>
    <property type="match status" value="1"/>
</dbReference>
<comment type="subcellular location">
    <subcellularLocation>
        <location evidence="1">Periplasm</location>
    </subcellularLocation>
</comment>
<dbReference type="InterPro" id="IPR014167">
    <property type="entry name" value="Tol-Pal_TolB"/>
</dbReference>
<gene>
    <name evidence="6" type="ORF">C7378_1382</name>
</gene>
<dbReference type="Gene3D" id="2.120.10.30">
    <property type="entry name" value="TolB, C-terminal domain"/>
    <property type="match status" value="2"/>
</dbReference>
<dbReference type="AlphaFoldDB" id="A0A4R1L6F7"/>
<comment type="similarity">
    <text evidence="2">Belongs to the TolB family.</text>
</comment>
<keyword evidence="7" id="KW-1185">Reference proteome</keyword>
<dbReference type="EMBL" id="SMGK01000002">
    <property type="protein sequence ID" value="TCK73768.1"/>
    <property type="molecule type" value="Genomic_DNA"/>
</dbReference>
<dbReference type="PANTHER" id="PTHR36842">
    <property type="entry name" value="PROTEIN TOLB HOMOLOG"/>
    <property type="match status" value="1"/>
</dbReference>
<keyword evidence="3 5" id="KW-0732">Signal</keyword>
<dbReference type="Gene3D" id="3.40.50.10070">
    <property type="entry name" value="TolB, N-terminal domain"/>
    <property type="match status" value="1"/>
</dbReference>
<accession>A0A4R1L6F7</accession>
<sequence length="458" mass="49844">MSKVLRTSRQVKSKLFSIRFFIALLLFSLAGSGISHAQDWVKTGTNLGVQRIRLAAASFKPTTTDPQTDPLKTVFDNTFYNDLSNAGIFDMVSKSMAPPLMPGSPQEINLSQWSAAPSNAEMVAFGALGVSSGRITVFGWLFDAKNAQSPQILGKQYTDNATADSARMIAHRFADEIISRLGGGINGIAETKIYYVSGRVGNKEISVMDYDGQGAREITHLGTISLSPRISPDNSRLAFASLGRRGWSIRMYSMDLGRMVAFNSPGGTTLSPAWSSDGAKLAFSSDKSGDPEIYTSDASGGNMRRITAFRGPDVSPVWNPKTNSQIAWVSGRTGLPQIYIMDSDGANVQRLTDGGYATSPSWSPNGQFLAFAWDRKYGPGAPGGQDIYVMDIASHRWVQLTHDAGRNDFPSWSPDGRHIVFQRESNGHSDLWTMLADGTQQQALTHNGSSSMPNWSWK</sequence>
<dbReference type="Pfam" id="PF07676">
    <property type="entry name" value="PD40"/>
    <property type="match status" value="5"/>
</dbReference>
<evidence type="ECO:0000313" key="6">
    <source>
        <dbReference type="EMBL" id="TCK73768.1"/>
    </source>
</evidence>
<protein>
    <submittedName>
        <fullName evidence="6">TolB protein</fullName>
    </submittedName>
</protein>
<evidence type="ECO:0000256" key="5">
    <source>
        <dbReference type="SAM" id="SignalP"/>
    </source>
</evidence>